<sequence length="385" mass="40967">MTTETVDPPVGEQVADVLRAAYYYALADGHPVVDPGQLLVAAARNDDQAGRILGRQVAEGRATTPRQDLPGPQDGAGLTGSRYAGALREARWWILRANPATDRKHEPTWSASIGAALARAVTSARAAEVTRLGMPHLLLGLLDPTEPTVLALSDRVGLDIAATRRHIGAAELSAEPTPFAPLVDPLRAFGAAQSSGPWPVRWIPALMARLTRRQTKWGGPVLACLEREVMRQAVVTGHGIVQSSSVLLAIVSMDVQLKAVGERLRKPYLPHNEGGKLLIEAGFDFAQAQSAAESLAEVERDALPVGESSSRFWDTGKPGDPSWSSVAARAMEQATTIAREHGHQAVGTSHLLRAVLAEDGAAAQLLIDAGIDIGALRRRVVQNVT</sequence>
<organism evidence="4 5">
    <name type="scientific">Micromonospora marina</name>
    <dbReference type="NCBI Taxonomy" id="307120"/>
    <lineage>
        <taxon>Bacteria</taxon>
        <taxon>Bacillati</taxon>
        <taxon>Actinomycetota</taxon>
        <taxon>Actinomycetes</taxon>
        <taxon>Micromonosporales</taxon>
        <taxon>Micromonosporaceae</taxon>
        <taxon>Micromonospora</taxon>
    </lineage>
</organism>
<dbReference type="InterPro" id="IPR004176">
    <property type="entry name" value="Clp_R_N"/>
</dbReference>
<proteinExistence type="predicted"/>
<name>A0A1C5AN86_9ACTN</name>
<gene>
    <name evidence="4" type="ORF">GA0070215_1517</name>
</gene>
<feature type="domain" description="Clp R" evidence="3">
    <location>
        <begin position="318"/>
        <end position="385"/>
    </location>
</feature>
<dbReference type="InterPro" id="IPR036628">
    <property type="entry name" value="Clp_N_dom_sf"/>
</dbReference>
<keyword evidence="5" id="KW-1185">Reference proteome</keyword>
<dbReference type="Gene3D" id="1.10.1780.10">
    <property type="entry name" value="Clp, N-terminal domain"/>
    <property type="match status" value="2"/>
</dbReference>
<dbReference type="Proteomes" id="UP000198551">
    <property type="component" value="Unassembled WGS sequence"/>
</dbReference>
<protein>
    <submittedName>
        <fullName evidence="4">Clp amino terminal domain-containing protein, pathogenicity island component</fullName>
    </submittedName>
</protein>
<evidence type="ECO:0000256" key="1">
    <source>
        <dbReference type="PROSITE-ProRule" id="PRU01251"/>
    </source>
</evidence>
<evidence type="ECO:0000313" key="5">
    <source>
        <dbReference type="Proteomes" id="UP000198551"/>
    </source>
</evidence>
<reference evidence="5" key="1">
    <citation type="submission" date="2016-06" db="EMBL/GenBank/DDBJ databases">
        <authorList>
            <person name="Varghese N."/>
        </authorList>
    </citation>
    <scope>NUCLEOTIDE SEQUENCE [LARGE SCALE GENOMIC DNA]</scope>
    <source>
        <strain evidence="5">DSM 45555</strain>
    </source>
</reference>
<accession>A0A1C5AN86</accession>
<keyword evidence="1" id="KW-0677">Repeat</keyword>
<dbReference type="Pfam" id="PF02861">
    <property type="entry name" value="Clp_N"/>
    <property type="match status" value="1"/>
</dbReference>
<dbReference type="EMBL" id="FMCV01000051">
    <property type="protein sequence ID" value="SCF46596.1"/>
    <property type="molecule type" value="Genomic_DNA"/>
</dbReference>
<evidence type="ECO:0000259" key="3">
    <source>
        <dbReference type="PROSITE" id="PS51903"/>
    </source>
</evidence>
<dbReference type="RefSeq" id="WP_091051737.1">
    <property type="nucleotide sequence ID" value="NZ_FMCV01000051.1"/>
</dbReference>
<evidence type="ECO:0000313" key="4">
    <source>
        <dbReference type="EMBL" id="SCF46596.1"/>
    </source>
</evidence>
<dbReference type="PROSITE" id="PS51903">
    <property type="entry name" value="CLP_R"/>
    <property type="match status" value="1"/>
</dbReference>
<dbReference type="AlphaFoldDB" id="A0A1C5AN86"/>
<evidence type="ECO:0000256" key="2">
    <source>
        <dbReference type="SAM" id="MobiDB-lite"/>
    </source>
</evidence>
<feature type="region of interest" description="Disordered" evidence="2">
    <location>
        <begin position="56"/>
        <end position="80"/>
    </location>
</feature>
<dbReference type="SUPFAM" id="SSF81923">
    <property type="entry name" value="Double Clp-N motif"/>
    <property type="match status" value="1"/>
</dbReference>